<dbReference type="SUPFAM" id="SSF52374">
    <property type="entry name" value="Nucleotidylyl transferase"/>
    <property type="match status" value="1"/>
</dbReference>
<dbReference type="InterPro" id="IPR042176">
    <property type="entry name" value="Pantoate_ligase_C"/>
</dbReference>
<comment type="catalytic activity">
    <reaction evidence="7 8">
        <text>(R)-pantoate + beta-alanine + ATP = (R)-pantothenate + AMP + diphosphate + H(+)</text>
        <dbReference type="Rhea" id="RHEA:10912"/>
        <dbReference type="ChEBI" id="CHEBI:15378"/>
        <dbReference type="ChEBI" id="CHEBI:15980"/>
        <dbReference type="ChEBI" id="CHEBI:29032"/>
        <dbReference type="ChEBI" id="CHEBI:30616"/>
        <dbReference type="ChEBI" id="CHEBI:33019"/>
        <dbReference type="ChEBI" id="CHEBI:57966"/>
        <dbReference type="ChEBI" id="CHEBI:456215"/>
        <dbReference type="EC" id="6.3.2.1"/>
    </reaction>
</comment>
<dbReference type="NCBIfam" id="TIGR00125">
    <property type="entry name" value="cyt_tran_rel"/>
    <property type="match status" value="1"/>
</dbReference>
<dbReference type="UniPathway" id="UPA00028">
    <property type="reaction ID" value="UER00005"/>
</dbReference>
<comment type="similarity">
    <text evidence="2 8">Belongs to the pantothenate synthetase family.</text>
</comment>
<dbReference type="RefSeq" id="WP_132707431.1">
    <property type="nucleotide sequence ID" value="NZ_JACIGF010000002.1"/>
</dbReference>
<dbReference type="GO" id="GO:0004592">
    <property type="term" value="F:pantoate-beta-alanine ligase activity"/>
    <property type="evidence" value="ECO:0007669"/>
    <property type="project" value="UniProtKB-UniRule"/>
</dbReference>
<evidence type="ECO:0000256" key="7">
    <source>
        <dbReference type="ARBA" id="ARBA00048258"/>
    </source>
</evidence>
<comment type="subcellular location">
    <subcellularLocation>
        <location evidence="8">Cytoplasm</location>
    </subcellularLocation>
</comment>
<evidence type="ECO:0000256" key="8">
    <source>
        <dbReference type="HAMAP-Rule" id="MF_00158"/>
    </source>
</evidence>
<evidence type="ECO:0000313" key="9">
    <source>
        <dbReference type="EMBL" id="TCP37769.1"/>
    </source>
</evidence>
<dbReference type="InParanoid" id="A0A4R2PPQ7"/>
<feature type="binding site" evidence="8">
    <location>
        <begin position="40"/>
        <end position="47"/>
    </location>
    <ligand>
        <name>ATP</name>
        <dbReference type="ChEBI" id="CHEBI:30616"/>
    </ligand>
</feature>
<keyword evidence="5 8" id="KW-0547">Nucleotide-binding</keyword>
<dbReference type="PANTHER" id="PTHR21299:SF1">
    <property type="entry name" value="PANTOATE--BETA-ALANINE LIGASE"/>
    <property type="match status" value="1"/>
</dbReference>
<feature type="active site" description="Proton donor" evidence="8">
    <location>
        <position position="47"/>
    </location>
</feature>
<feature type="binding site" evidence="8">
    <location>
        <position position="71"/>
    </location>
    <ligand>
        <name>beta-alanine</name>
        <dbReference type="ChEBI" id="CHEBI:57966"/>
    </ligand>
</feature>
<keyword evidence="10" id="KW-1185">Reference proteome</keyword>
<protein>
    <recommendedName>
        <fullName evidence="8">Pantothenate synthetase</fullName>
        <shortName evidence="8">PS</shortName>
        <ecNumber evidence="8">6.3.2.1</ecNumber>
    </recommendedName>
    <alternativeName>
        <fullName evidence="8">Pantoate--beta-alanine ligase</fullName>
    </alternativeName>
    <alternativeName>
        <fullName evidence="8">Pantoate-activating enzyme</fullName>
    </alternativeName>
</protein>
<dbReference type="Pfam" id="PF02569">
    <property type="entry name" value="Pantoate_ligase"/>
    <property type="match status" value="1"/>
</dbReference>
<feature type="binding site" evidence="8">
    <location>
        <position position="163"/>
    </location>
    <ligand>
        <name>(R)-pantoate</name>
        <dbReference type="ChEBI" id="CHEBI:15980"/>
    </ligand>
</feature>
<dbReference type="AlphaFoldDB" id="A0A4R2PPQ7"/>
<evidence type="ECO:0000256" key="2">
    <source>
        <dbReference type="ARBA" id="ARBA00009256"/>
    </source>
</evidence>
<evidence type="ECO:0000313" key="10">
    <source>
        <dbReference type="Proteomes" id="UP000295399"/>
    </source>
</evidence>
<dbReference type="GO" id="GO:0005829">
    <property type="term" value="C:cytosol"/>
    <property type="evidence" value="ECO:0007669"/>
    <property type="project" value="TreeGrafter"/>
</dbReference>
<evidence type="ECO:0000256" key="3">
    <source>
        <dbReference type="ARBA" id="ARBA00022598"/>
    </source>
</evidence>
<comment type="function">
    <text evidence="8">Catalyzes the condensation of pantoate with beta-alanine in an ATP-dependent reaction via a pantoyl-adenylate intermediate.</text>
</comment>
<dbReference type="HAMAP" id="MF_00158">
    <property type="entry name" value="PanC"/>
    <property type="match status" value="1"/>
</dbReference>
<accession>A0A4R2PPQ7</accession>
<keyword evidence="6 8" id="KW-0067">ATP-binding</keyword>
<evidence type="ECO:0000256" key="1">
    <source>
        <dbReference type="ARBA" id="ARBA00004990"/>
    </source>
</evidence>
<feature type="binding site" evidence="8">
    <location>
        <position position="186"/>
    </location>
    <ligand>
        <name>ATP</name>
        <dbReference type="ChEBI" id="CHEBI:30616"/>
    </ligand>
</feature>
<comment type="miscellaneous">
    <text evidence="8">The reaction proceeds by a bi uni uni bi ping pong mechanism.</text>
</comment>
<comment type="pathway">
    <text evidence="1 8">Cofactor biosynthesis; (R)-pantothenate biosynthesis; (R)-pantothenate from (R)-pantoate and beta-alanine: step 1/1.</text>
</comment>
<dbReference type="GO" id="GO:0015940">
    <property type="term" value="P:pantothenate biosynthetic process"/>
    <property type="evidence" value="ECO:0007669"/>
    <property type="project" value="UniProtKB-UniRule"/>
</dbReference>
<keyword evidence="8" id="KW-0963">Cytoplasm</keyword>
<dbReference type="CDD" id="cd00560">
    <property type="entry name" value="PanC"/>
    <property type="match status" value="1"/>
</dbReference>
<feature type="binding site" evidence="8">
    <location>
        <position position="71"/>
    </location>
    <ligand>
        <name>(R)-pantoate</name>
        <dbReference type="ChEBI" id="CHEBI:15980"/>
    </ligand>
</feature>
<feature type="binding site" evidence="8">
    <location>
        <begin position="194"/>
        <end position="197"/>
    </location>
    <ligand>
        <name>ATP</name>
        <dbReference type="ChEBI" id="CHEBI:30616"/>
    </ligand>
</feature>
<dbReference type="InterPro" id="IPR014729">
    <property type="entry name" value="Rossmann-like_a/b/a_fold"/>
</dbReference>
<keyword evidence="4 8" id="KW-0566">Pantothenate biosynthesis</keyword>
<reference evidence="9 10" key="1">
    <citation type="submission" date="2019-03" db="EMBL/GenBank/DDBJ databases">
        <title>Genomic Encyclopedia of Type Strains, Phase IV (KMG-IV): sequencing the most valuable type-strain genomes for metagenomic binning, comparative biology and taxonomic classification.</title>
        <authorList>
            <person name="Goeker M."/>
        </authorList>
    </citation>
    <scope>NUCLEOTIDE SEQUENCE [LARGE SCALE GENOMIC DNA]</scope>
    <source>
        <strain evidence="9 10">DSM 2132</strain>
    </source>
</reference>
<dbReference type="PANTHER" id="PTHR21299">
    <property type="entry name" value="CYTIDYLATE KINASE/PANTOATE-BETA-ALANINE LIGASE"/>
    <property type="match status" value="1"/>
</dbReference>
<feature type="binding site" evidence="8">
    <location>
        <begin position="157"/>
        <end position="160"/>
    </location>
    <ligand>
        <name>ATP</name>
        <dbReference type="ChEBI" id="CHEBI:30616"/>
    </ligand>
</feature>
<dbReference type="InterPro" id="IPR004821">
    <property type="entry name" value="Cyt_trans-like"/>
</dbReference>
<keyword evidence="3 8" id="KW-0436">Ligase</keyword>
<dbReference type="EMBL" id="SLXO01000002">
    <property type="protein sequence ID" value="TCP37769.1"/>
    <property type="molecule type" value="Genomic_DNA"/>
</dbReference>
<comment type="caution">
    <text evidence="9">The sequence shown here is derived from an EMBL/GenBank/DDBJ whole genome shotgun (WGS) entry which is preliminary data.</text>
</comment>
<evidence type="ECO:0000256" key="4">
    <source>
        <dbReference type="ARBA" id="ARBA00022655"/>
    </source>
</evidence>
<evidence type="ECO:0000256" key="6">
    <source>
        <dbReference type="ARBA" id="ARBA00022840"/>
    </source>
</evidence>
<dbReference type="Gene3D" id="3.40.50.620">
    <property type="entry name" value="HUPs"/>
    <property type="match status" value="1"/>
</dbReference>
<comment type="subunit">
    <text evidence="8">Homodimer.</text>
</comment>
<organism evidence="9 10">
    <name type="scientific">Rhodothalassium salexigens DSM 2132</name>
    <dbReference type="NCBI Taxonomy" id="1188247"/>
    <lineage>
        <taxon>Bacteria</taxon>
        <taxon>Pseudomonadati</taxon>
        <taxon>Pseudomonadota</taxon>
        <taxon>Alphaproteobacteria</taxon>
        <taxon>Rhodothalassiales</taxon>
        <taxon>Rhodothalassiaceae</taxon>
        <taxon>Rhodothalassium</taxon>
    </lineage>
</organism>
<dbReference type="FunCoup" id="A0A4R2PPQ7">
    <property type="interactions" value="558"/>
</dbReference>
<dbReference type="NCBIfam" id="TIGR00018">
    <property type="entry name" value="panC"/>
    <property type="match status" value="1"/>
</dbReference>
<sequence>MTETAASPTFAEPMRTVADLRGPIAAWRRDGLRVGLVPTMGALHDGHLTLIRHLAGQCDRVVVSVFVNPTQFNDPADLAAYPRREADDVAAALGAGADLVYAPTAEAMYPAGFATTVLVHGLTDRLEGAHRPGHFDGVATVVTKLLTQASPDVAAFGEKDYQQLLVIRRLAADLDLGVEIQGVATVREADGLALSSRNQHLSAAARATAAQLYQALAQGAERAAAGEAALVVATDVEAALLDAGFDGVDYVTLADAETLDPMVRLGDRPGRLLAAARLNGVRLIDNLPVVRAGT</sequence>
<dbReference type="Gene3D" id="3.30.1300.10">
    <property type="entry name" value="Pantoate-beta-alanine ligase, C-terminal domain"/>
    <property type="match status" value="1"/>
</dbReference>
<evidence type="ECO:0000256" key="5">
    <source>
        <dbReference type="ARBA" id="ARBA00022741"/>
    </source>
</evidence>
<dbReference type="OrthoDB" id="9773087at2"/>
<name>A0A4R2PPQ7_RHOSA</name>
<proteinExistence type="inferred from homology"/>
<dbReference type="EC" id="6.3.2.1" evidence="8"/>
<dbReference type="GO" id="GO:0005524">
    <property type="term" value="F:ATP binding"/>
    <property type="evidence" value="ECO:0007669"/>
    <property type="project" value="UniProtKB-KW"/>
</dbReference>
<dbReference type="Proteomes" id="UP000295399">
    <property type="component" value="Unassembled WGS sequence"/>
</dbReference>
<gene>
    <name evidence="8" type="primary">panC</name>
    <name evidence="9" type="ORF">EV659_102176</name>
</gene>
<dbReference type="InterPro" id="IPR003721">
    <property type="entry name" value="Pantoate_ligase"/>
</dbReference>